<organism evidence="1 2">
    <name type="scientific">Ophiocordyceps australis</name>
    <dbReference type="NCBI Taxonomy" id="1399860"/>
    <lineage>
        <taxon>Eukaryota</taxon>
        <taxon>Fungi</taxon>
        <taxon>Dikarya</taxon>
        <taxon>Ascomycota</taxon>
        <taxon>Pezizomycotina</taxon>
        <taxon>Sordariomycetes</taxon>
        <taxon>Hypocreomycetidae</taxon>
        <taxon>Hypocreales</taxon>
        <taxon>Ophiocordycipitaceae</taxon>
        <taxon>Ophiocordyceps</taxon>
    </lineage>
</organism>
<reference evidence="1 2" key="1">
    <citation type="submission" date="2017-06" db="EMBL/GenBank/DDBJ databases">
        <title>Ant-infecting Ophiocordyceps genomes reveal a high diversity of potential behavioral manipulation genes and a possible major role for enterotoxins.</title>
        <authorList>
            <person name="De Bekker C."/>
            <person name="Evans H.C."/>
            <person name="Brachmann A."/>
            <person name="Hughes D.P."/>
        </authorList>
    </citation>
    <scope>NUCLEOTIDE SEQUENCE [LARGE SCALE GENOMIC DNA]</scope>
    <source>
        <strain evidence="1 2">1348a</strain>
    </source>
</reference>
<accession>A0A2C5Z8D0</accession>
<comment type="caution">
    <text evidence="1">The sequence shown here is derived from an EMBL/GenBank/DDBJ whole genome shotgun (WGS) entry which is preliminary data.</text>
</comment>
<dbReference type="Proteomes" id="UP000224854">
    <property type="component" value="Unassembled WGS sequence"/>
</dbReference>
<evidence type="ECO:0000313" key="2">
    <source>
        <dbReference type="Proteomes" id="UP000224854"/>
    </source>
</evidence>
<protein>
    <submittedName>
        <fullName evidence="1">Uncharacterized protein</fullName>
    </submittedName>
</protein>
<dbReference type="EMBL" id="NJEU01000326">
    <property type="protein sequence ID" value="PHH76276.1"/>
    <property type="molecule type" value="Genomic_DNA"/>
</dbReference>
<sequence>MARLNRPRRSRPMTQIVNYLQLCHASTSSCFLAASQGSECCNHGPLSTQHHLAAGGSIPPFQCERRCHPDSAAVLLPLHAIEAQAGYYWPQTS</sequence>
<evidence type="ECO:0000313" key="1">
    <source>
        <dbReference type="EMBL" id="PHH76276.1"/>
    </source>
</evidence>
<dbReference type="PROSITE" id="PS51257">
    <property type="entry name" value="PROKAR_LIPOPROTEIN"/>
    <property type="match status" value="1"/>
</dbReference>
<gene>
    <name evidence="1" type="ORF">CDD82_4065</name>
</gene>
<name>A0A2C5Z8D0_9HYPO</name>
<proteinExistence type="predicted"/>
<dbReference type="AlphaFoldDB" id="A0A2C5Z8D0"/>
<keyword evidence="2" id="KW-1185">Reference proteome</keyword>